<organism evidence="2 3">
    <name type="scientific">Histidinibacterium aquaticum</name>
    <dbReference type="NCBI Taxonomy" id="2613962"/>
    <lineage>
        <taxon>Bacteria</taxon>
        <taxon>Pseudomonadati</taxon>
        <taxon>Pseudomonadota</taxon>
        <taxon>Alphaproteobacteria</taxon>
        <taxon>Rhodobacterales</taxon>
        <taxon>Paracoccaceae</taxon>
        <taxon>Histidinibacterium</taxon>
    </lineage>
</organism>
<keyword evidence="3" id="KW-1185">Reference proteome</keyword>
<comment type="caution">
    <text evidence="2">The sequence shown here is derived from an EMBL/GenBank/DDBJ whole genome shotgun (WGS) entry which is preliminary data.</text>
</comment>
<feature type="chain" id="PRO_5023882234" evidence="1">
    <location>
        <begin position="22"/>
        <end position="447"/>
    </location>
</feature>
<dbReference type="InterPro" id="IPR011990">
    <property type="entry name" value="TPR-like_helical_dom_sf"/>
</dbReference>
<evidence type="ECO:0000313" key="3">
    <source>
        <dbReference type="Proteomes" id="UP000326554"/>
    </source>
</evidence>
<gene>
    <name evidence="2" type="ORF">F3S47_00870</name>
</gene>
<feature type="signal peptide" evidence="1">
    <location>
        <begin position="1"/>
        <end position="21"/>
    </location>
</feature>
<name>A0A5J5GN98_9RHOB</name>
<dbReference type="EMBL" id="VYQE01000001">
    <property type="protein sequence ID" value="KAA9009856.1"/>
    <property type="molecule type" value="Genomic_DNA"/>
</dbReference>
<sequence length="447" mass="49344">MKPLLFPLLAAGALLAGPATAQGVALTPGETFVVASDLLDAGRAAEAGLMAEALVERDPTDVPALILRAETAVASGDFETARLSALSAWEQAEVDAARYASARLVALAETERGRYTPAQFWLRRARQYAPTVEAEEQVAEDYDVVRRLNPFSFSLDFTIAPSDNINNGSSNDTIVLPGLPFVFLLSGESQPLAGTEFTLGGGARYRIRQTQRTLTYLQAQGYVRTYRLSDEAKEIAPGAEGSDYAEQQIAVGIGHAWLPEGQRNPWRFSLMQGRFWYGGEPWSDFTRATVDRRVTLDEDDRLDFSLTAERLIGHETPDSDTYGLRAGWTHAFEDRGALTLYLKAREVTSEGFDRAYEARGGGIGWQFEGSGIEVLYDYEAREYERSAFTFGTREDDRHNLRLSVPVPGVEFYGFQPVVTAERSRTESNISRYETDTTGAGVSFRSAF</sequence>
<reference evidence="2 3" key="1">
    <citation type="submission" date="2019-09" db="EMBL/GenBank/DDBJ databases">
        <authorList>
            <person name="Park J.-S."/>
            <person name="Choi H.-J."/>
        </authorList>
    </citation>
    <scope>NUCLEOTIDE SEQUENCE [LARGE SCALE GENOMIC DNA]</scope>
    <source>
        <strain evidence="2 3">176SS1-4</strain>
    </source>
</reference>
<dbReference type="AlphaFoldDB" id="A0A5J5GN98"/>
<evidence type="ECO:0000256" key="1">
    <source>
        <dbReference type="SAM" id="SignalP"/>
    </source>
</evidence>
<keyword evidence="1" id="KW-0732">Signal</keyword>
<dbReference type="SUPFAM" id="SSF48452">
    <property type="entry name" value="TPR-like"/>
    <property type="match status" value="1"/>
</dbReference>
<protein>
    <submittedName>
        <fullName evidence="2">DUF560 domain-containing protein</fullName>
    </submittedName>
</protein>
<dbReference type="Proteomes" id="UP000326554">
    <property type="component" value="Unassembled WGS sequence"/>
</dbReference>
<accession>A0A5J5GN98</accession>
<proteinExistence type="predicted"/>
<dbReference type="Gene3D" id="1.25.40.10">
    <property type="entry name" value="Tetratricopeptide repeat domain"/>
    <property type="match status" value="1"/>
</dbReference>
<evidence type="ECO:0000313" key="2">
    <source>
        <dbReference type="EMBL" id="KAA9009856.1"/>
    </source>
</evidence>
<dbReference type="RefSeq" id="WP_150443341.1">
    <property type="nucleotide sequence ID" value="NZ_VYQE01000001.1"/>
</dbReference>